<dbReference type="AlphaFoldDB" id="A0A8J8SZ28"/>
<dbReference type="OrthoDB" id="10262879at2759"/>
<sequence length="130" mass="13885">MEPSQSAIIGSKIAQLAFANAESASQGKCAKYVRAAIQEALGITIQPTGIESAKDYGPWLVAHGYKVSTSKNTDAAVGSVVIFGGNDAHKHGHIQIKTGAGQWTSDFRQNNFAPWKDQSNVPGHVLYELM</sequence>
<protein>
    <recommendedName>
        <fullName evidence="3">CHAP domain-containing protein</fullName>
    </recommendedName>
</protein>
<proteinExistence type="predicted"/>
<evidence type="ECO:0000313" key="2">
    <source>
        <dbReference type="Proteomes" id="UP000785679"/>
    </source>
</evidence>
<reference evidence="1" key="1">
    <citation type="submission" date="2019-06" db="EMBL/GenBank/DDBJ databases">
        <authorList>
            <person name="Zheng W."/>
        </authorList>
    </citation>
    <scope>NUCLEOTIDE SEQUENCE</scope>
    <source>
        <strain evidence="1">QDHG01</strain>
    </source>
</reference>
<name>A0A8J8SZ28_HALGN</name>
<keyword evidence="2" id="KW-1185">Reference proteome</keyword>
<dbReference type="Proteomes" id="UP000785679">
    <property type="component" value="Unassembled WGS sequence"/>
</dbReference>
<dbReference type="EMBL" id="RRYP01014639">
    <property type="protein sequence ID" value="TNV75875.1"/>
    <property type="molecule type" value="Genomic_DNA"/>
</dbReference>
<gene>
    <name evidence="1" type="ORF">FGO68_gene3957</name>
</gene>
<accession>A0A8J8SZ28</accession>
<evidence type="ECO:0008006" key="3">
    <source>
        <dbReference type="Google" id="ProtNLM"/>
    </source>
</evidence>
<dbReference type="Gene3D" id="3.90.1720.10">
    <property type="entry name" value="endopeptidase domain like (from Nostoc punctiforme)"/>
    <property type="match status" value="1"/>
</dbReference>
<comment type="caution">
    <text evidence="1">The sequence shown here is derived from an EMBL/GenBank/DDBJ whole genome shotgun (WGS) entry which is preliminary data.</text>
</comment>
<evidence type="ECO:0000313" key="1">
    <source>
        <dbReference type="EMBL" id="TNV75875.1"/>
    </source>
</evidence>
<organism evidence="1 2">
    <name type="scientific">Halteria grandinella</name>
    <dbReference type="NCBI Taxonomy" id="5974"/>
    <lineage>
        <taxon>Eukaryota</taxon>
        <taxon>Sar</taxon>
        <taxon>Alveolata</taxon>
        <taxon>Ciliophora</taxon>
        <taxon>Intramacronucleata</taxon>
        <taxon>Spirotrichea</taxon>
        <taxon>Stichotrichia</taxon>
        <taxon>Sporadotrichida</taxon>
        <taxon>Halteriidae</taxon>
        <taxon>Halteria</taxon>
    </lineage>
</organism>